<dbReference type="PANTHER" id="PTHR23301">
    <property type="entry name" value="CHITIN BINDING PERITROPHIN-A"/>
    <property type="match status" value="1"/>
</dbReference>
<dbReference type="PROSITE" id="PS50940">
    <property type="entry name" value="CHIT_BIND_II"/>
    <property type="match status" value="7"/>
</dbReference>
<evidence type="ECO:0000256" key="7">
    <source>
        <dbReference type="SAM" id="SignalP"/>
    </source>
</evidence>
<dbReference type="PANTHER" id="PTHR23301:SF0">
    <property type="entry name" value="CHITIN-BINDING TYPE-2 DOMAIN-CONTAINING PROTEIN-RELATED"/>
    <property type="match status" value="1"/>
</dbReference>
<dbReference type="InterPro" id="IPR036508">
    <property type="entry name" value="Chitin-bd_dom_sf"/>
</dbReference>
<feature type="region of interest" description="Disordered" evidence="6">
    <location>
        <begin position="171"/>
        <end position="214"/>
    </location>
</feature>
<keyword evidence="10" id="KW-1185">Reference proteome</keyword>
<dbReference type="SUPFAM" id="SSF57625">
    <property type="entry name" value="Invertebrate chitin-binding proteins"/>
    <property type="match status" value="7"/>
</dbReference>
<keyword evidence="5" id="KW-0325">Glycoprotein</keyword>
<feature type="domain" description="Chitin-binding type-2" evidence="8">
    <location>
        <begin position="491"/>
        <end position="549"/>
    </location>
</feature>
<dbReference type="InterPro" id="IPR002557">
    <property type="entry name" value="Chitin-bd_dom"/>
</dbReference>
<accession>A0AAV8WEM3</accession>
<dbReference type="Gene3D" id="2.170.140.10">
    <property type="entry name" value="Chitin binding domain"/>
    <property type="match status" value="7"/>
</dbReference>
<keyword evidence="4" id="KW-1015">Disulfide bond</keyword>
<comment type="caution">
    <text evidence="9">The sequence shown here is derived from an EMBL/GenBank/DDBJ whole genome shotgun (WGS) entry which is preliminary data.</text>
</comment>
<feature type="compositionally biased region" description="Low complexity" evidence="6">
    <location>
        <begin position="551"/>
        <end position="592"/>
    </location>
</feature>
<name>A0AAV8WEM3_9CUCU</name>
<dbReference type="GO" id="GO:0005576">
    <property type="term" value="C:extracellular region"/>
    <property type="evidence" value="ECO:0007669"/>
    <property type="project" value="InterPro"/>
</dbReference>
<protein>
    <recommendedName>
        <fullName evidence="8">Chitin-binding type-2 domain-containing protein</fullName>
    </recommendedName>
</protein>
<dbReference type="GO" id="GO:0008061">
    <property type="term" value="F:chitin binding"/>
    <property type="evidence" value="ECO:0007669"/>
    <property type="project" value="UniProtKB-KW"/>
</dbReference>
<feature type="region of interest" description="Disordered" evidence="6">
    <location>
        <begin position="544"/>
        <end position="607"/>
    </location>
</feature>
<evidence type="ECO:0000256" key="5">
    <source>
        <dbReference type="ARBA" id="ARBA00023180"/>
    </source>
</evidence>
<dbReference type="InterPro" id="IPR051940">
    <property type="entry name" value="Chitin_bind-dev_reg"/>
</dbReference>
<dbReference type="Pfam" id="PF01607">
    <property type="entry name" value="CBM_14"/>
    <property type="match status" value="7"/>
</dbReference>
<feature type="domain" description="Chitin-binding type-2" evidence="8">
    <location>
        <begin position="281"/>
        <end position="338"/>
    </location>
</feature>
<evidence type="ECO:0000256" key="2">
    <source>
        <dbReference type="ARBA" id="ARBA00022729"/>
    </source>
</evidence>
<feature type="domain" description="Chitin-binding type-2" evidence="8">
    <location>
        <begin position="370"/>
        <end position="428"/>
    </location>
</feature>
<feature type="signal peptide" evidence="7">
    <location>
        <begin position="1"/>
        <end position="20"/>
    </location>
</feature>
<reference evidence="9 10" key="1">
    <citation type="journal article" date="2023" name="Insect Mol. Biol.">
        <title>Genome sequencing provides insights into the evolution of gene families encoding plant cell wall-degrading enzymes in longhorned beetles.</title>
        <authorList>
            <person name="Shin N.R."/>
            <person name="Okamura Y."/>
            <person name="Kirsch R."/>
            <person name="Pauchet Y."/>
        </authorList>
    </citation>
    <scope>NUCLEOTIDE SEQUENCE [LARGE SCALE GENOMIC DNA]</scope>
    <source>
        <strain evidence="9">EAD_L_NR</strain>
    </source>
</reference>
<dbReference type="SMART" id="SM00494">
    <property type="entry name" value="ChtBD2"/>
    <property type="match status" value="7"/>
</dbReference>
<sequence length="680" mass="74668">MRVVTTILGAVALLAIVTNADDPWTPSPLCPFPSEELTRFPYEGDCSKYWECYEGARYPMNCPGSLEFNEEKSRCDDPTVANCNPDVTIIYPTFPHTSLPTKTTSGPNPECPFPSDEMTYFPVSSNCSQYWECYQGSRYLMTCPTGQYWSVDHNYCDFQENVNCSLNNATTTTPIPTTTPGDTTSTSPGSTTTPSGNLTTTTTTNGGDTTTTTTTGPWTPDPLCPWPSGNLTFFPDPTNCSRYYECYEGNKYLMSCPSNLYWNELASVCDYLDNVECNNRNPVCIGKPDGTYLPHPWECNKFYECVDQRPKETVCPGDLLWNEAILSCDYPTHTICQTSSSTSTTTTSVTIIYPTFPHSPLPTTLGPGPAPDCPFPSDELTFFPVVNNCSQYWECYQGNKYLMTCPSEKYWNVLHNYCDFPDNVDCSLNNATTTTPIPSTTDETTASPTTTTTTTVATTVTDTTTTAGTTTTANITTTTDTTDTTTGWTPDPQCPWPVDYMTFFPHPTDCSLYYMCDRGNKFVMSCPIGLYWHNEDHSCAPKDKVDCSDRTPSTETTQPATTEPTTETTSTATSASTDEGTTGTTEAPTSSTVLTTETSPPLTTAPNTICEGLPDGTYLPHPWDCSKFYECADGVGKEVKCPGDTLWNEEILTCDHPNNTICQTSFSVTPTTAATVHVLF</sequence>
<gene>
    <name evidence="9" type="ORF">NQ315_001174</name>
</gene>
<feature type="domain" description="Chitin-binding type-2" evidence="8">
    <location>
        <begin position="108"/>
        <end position="166"/>
    </location>
</feature>
<evidence type="ECO:0000313" key="10">
    <source>
        <dbReference type="Proteomes" id="UP001159042"/>
    </source>
</evidence>
<dbReference type="EMBL" id="JANEYG010000002">
    <property type="protein sequence ID" value="KAJ8925009.1"/>
    <property type="molecule type" value="Genomic_DNA"/>
</dbReference>
<evidence type="ECO:0000313" key="9">
    <source>
        <dbReference type="EMBL" id="KAJ8925009.1"/>
    </source>
</evidence>
<feature type="chain" id="PRO_5043787671" description="Chitin-binding type-2 domain-containing protein" evidence="7">
    <location>
        <begin position="21"/>
        <end position="680"/>
    </location>
</feature>
<keyword evidence="2 7" id="KW-0732">Signal</keyword>
<proteinExistence type="predicted"/>
<evidence type="ECO:0000256" key="1">
    <source>
        <dbReference type="ARBA" id="ARBA00022669"/>
    </source>
</evidence>
<feature type="compositionally biased region" description="Polar residues" evidence="6">
    <location>
        <begin position="593"/>
        <end position="607"/>
    </location>
</feature>
<keyword evidence="1" id="KW-0147">Chitin-binding</keyword>
<evidence type="ECO:0000256" key="6">
    <source>
        <dbReference type="SAM" id="MobiDB-lite"/>
    </source>
</evidence>
<feature type="domain" description="Chitin-binding type-2" evidence="8">
    <location>
        <begin position="607"/>
        <end position="664"/>
    </location>
</feature>
<evidence type="ECO:0000256" key="3">
    <source>
        <dbReference type="ARBA" id="ARBA00022737"/>
    </source>
</evidence>
<evidence type="ECO:0000256" key="4">
    <source>
        <dbReference type="ARBA" id="ARBA00023157"/>
    </source>
</evidence>
<feature type="domain" description="Chitin-binding type-2" evidence="8">
    <location>
        <begin position="221"/>
        <end position="279"/>
    </location>
</feature>
<dbReference type="Proteomes" id="UP001159042">
    <property type="component" value="Unassembled WGS sequence"/>
</dbReference>
<organism evidence="9 10">
    <name type="scientific">Exocentrus adspersus</name>
    <dbReference type="NCBI Taxonomy" id="1586481"/>
    <lineage>
        <taxon>Eukaryota</taxon>
        <taxon>Metazoa</taxon>
        <taxon>Ecdysozoa</taxon>
        <taxon>Arthropoda</taxon>
        <taxon>Hexapoda</taxon>
        <taxon>Insecta</taxon>
        <taxon>Pterygota</taxon>
        <taxon>Neoptera</taxon>
        <taxon>Endopterygota</taxon>
        <taxon>Coleoptera</taxon>
        <taxon>Polyphaga</taxon>
        <taxon>Cucujiformia</taxon>
        <taxon>Chrysomeloidea</taxon>
        <taxon>Cerambycidae</taxon>
        <taxon>Lamiinae</taxon>
        <taxon>Acanthocinini</taxon>
        <taxon>Exocentrus</taxon>
    </lineage>
</organism>
<dbReference type="AlphaFoldDB" id="A0AAV8WEM3"/>
<evidence type="ECO:0000259" key="8">
    <source>
        <dbReference type="PROSITE" id="PS50940"/>
    </source>
</evidence>
<feature type="domain" description="Chitin-binding type-2" evidence="8">
    <location>
        <begin position="27"/>
        <end position="85"/>
    </location>
</feature>
<keyword evidence="3" id="KW-0677">Repeat</keyword>